<reference evidence="2" key="1">
    <citation type="journal article" date="2019" name="Int. J. Syst. Evol. Microbiol.">
        <title>The Global Catalogue of Microorganisms (GCM) 10K type strain sequencing project: providing services to taxonomists for standard genome sequencing and annotation.</title>
        <authorList>
            <consortium name="The Broad Institute Genomics Platform"/>
            <consortium name="The Broad Institute Genome Sequencing Center for Infectious Disease"/>
            <person name="Wu L."/>
            <person name="Ma J."/>
        </authorList>
    </citation>
    <scope>NUCLEOTIDE SEQUENCE [LARGE SCALE GENOMIC DNA]</scope>
    <source>
        <strain evidence="2">CCM 8934</strain>
    </source>
</reference>
<proteinExistence type="predicted"/>
<organism evidence="1 2">
    <name type="scientific">Lactiplantibacillus daoliensis</name>
    <dbReference type="NCBI Taxonomy" id="2559916"/>
    <lineage>
        <taxon>Bacteria</taxon>
        <taxon>Bacillati</taxon>
        <taxon>Bacillota</taxon>
        <taxon>Bacilli</taxon>
        <taxon>Lactobacillales</taxon>
        <taxon>Lactobacillaceae</taxon>
        <taxon>Lactiplantibacillus</taxon>
    </lineage>
</organism>
<gene>
    <name evidence="1" type="ORF">ACFQH1_12005</name>
</gene>
<evidence type="ECO:0000313" key="1">
    <source>
        <dbReference type="EMBL" id="MFC6295927.1"/>
    </source>
</evidence>
<evidence type="ECO:0000313" key="2">
    <source>
        <dbReference type="Proteomes" id="UP001596227"/>
    </source>
</evidence>
<protein>
    <submittedName>
        <fullName evidence="1">Uncharacterized protein</fullName>
    </submittedName>
</protein>
<name>A0ABW1UKM9_9LACO</name>
<dbReference type="Proteomes" id="UP001596227">
    <property type="component" value="Unassembled WGS sequence"/>
</dbReference>
<dbReference type="RefSeq" id="WP_137607102.1">
    <property type="nucleotide sequence ID" value="NZ_BJDH01000004.1"/>
</dbReference>
<dbReference type="EMBL" id="JBHSSB010000032">
    <property type="protein sequence ID" value="MFC6295927.1"/>
    <property type="molecule type" value="Genomic_DNA"/>
</dbReference>
<keyword evidence="2" id="KW-1185">Reference proteome</keyword>
<comment type="caution">
    <text evidence="1">The sequence shown here is derived from an EMBL/GenBank/DDBJ whole genome shotgun (WGS) entry which is preliminary data.</text>
</comment>
<accession>A0ABW1UKM9</accession>
<sequence length="119" mass="13148">MKVILVPNLQLGTRLLGPTTDAKANRALYQRYAKRLQAQLGIGFQVYVDASDGYDLRQAPIADQDETCWLTSTAVYNALTPELLSQHYCLALSDSAVLLKTTAAIEQQLKHPNKNATEN</sequence>